<dbReference type="InterPro" id="IPR050482">
    <property type="entry name" value="Sensor_HK_TwoCompSys"/>
</dbReference>
<keyword evidence="6 12" id="KW-0418">Kinase</keyword>
<dbReference type="EC" id="2.7.13.3" evidence="2"/>
<dbReference type="RefSeq" id="WP_091074293.1">
    <property type="nucleotide sequence ID" value="NZ_LT629799.1"/>
</dbReference>
<evidence type="ECO:0000313" key="13">
    <source>
        <dbReference type="Proteomes" id="UP000198825"/>
    </source>
</evidence>
<dbReference type="Proteomes" id="UP000198825">
    <property type="component" value="Chromosome I"/>
</dbReference>
<dbReference type="GO" id="GO:0000155">
    <property type="term" value="F:phosphorelay sensor kinase activity"/>
    <property type="evidence" value="ECO:0007669"/>
    <property type="project" value="InterPro"/>
</dbReference>
<evidence type="ECO:0000256" key="2">
    <source>
        <dbReference type="ARBA" id="ARBA00012438"/>
    </source>
</evidence>
<dbReference type="STRING" id="546874.SAMN04488544_2010"/>
<gene>
    <name evidence="12" type="ORF">SAMN04488544_2010</name>
</gene>
<dbReference type="GO" id="GO:0016020">
    <property type="term" value="C:membrane"/>
    <property type="evidence" value="ECO:0007669"/>
    <property type="project" value="InterPro"/>
</dbReference>
<keyword evidence="9" id="KW-0472">Membrane</keyword>
<evidence type="ECO:0000256" key="7">
    <source>
        <dbReference type="ARBA" id="ARBA00022840"/>
    </source>
</evidence>
<name>A0A1H2MGV1_9ACTN</name>
<feature type="domain" description="Histidine kinase/HSP90-like ATPase" evidence="10">
    <location>
        <begin position="296"/>
        <end position="382"/>
    </location>
</feature>
<evidence type="ECO:0000313" key="12">
    <source>
        <dbReference type="EMBL" id="SDU92188.1"/>
    </source>
</evidence>
<keyword evidence="9" id="KW-0812">Transmembrane</keyword>
<dbReference type="Pfam" id="PF07730">
    <property type="entry name" value="HisKA_3"/>
    <property type="match status" value="1"/>
</dbReference>
<feature type="transmembrane region" description="Helical" evidence="9">
    <location>
        <begin position="12"/>
        <end position="33"/>
    </location>
</feature>
<keyword evidence="7" id="KW-0067">ATP-binding</keyword>
<dbReference type="EMBL" id="LT629799">
    <property type="protein sequence ID" value="SDU92188.1"/>
    <property type="molecule type" value="Genomic_DNA"/>
</dbReference>
<keyword evidence="8" id="KW-0902">Two-component regulatory system</keyword>
<keyword evidence="13" id="KW-1185">Reference proteome</keyword>
<dbReference type="GO" id="GO:0005524">
    <property type="term" value="F:ATP binding"/>
    <property type="evidence" value="ECO:0007669"/>
    <property type="project" value="UniProtKB-KW"/>
</dbReference>
<feature type="domain" description="Signal transduction histidine kinase subgroup 3 dimerisation and phosphoacceptor" evidence="11">
    <location>
        <begin position="187"/>
        <end position="254"/>
    </location>
</feature>
<evidence type="ECO:0000256" key="5">
    <source>
        <dbReference type="ARBA" id="ARBA00022741"/>
    </source>
</evidence>
<evidence type="ECO:0000256" key="9">
    <source>
        <dbReference type="SAM" id="Phobius"/>
    </source>
</evidence>
<keyword evidence="4" id="KW-0808">Transferase</keyword>
<dbReference type="Gene3D" id="1.20.5.1930">
    <property type="match status" value="1"/>
</dbReference>
<keyword evidence="5" id="KW-0547">Nucleotide-binding</keyword>
<comment type="catalytic activity">
    <reaction evidence="1">
        <text>ATP + protein L-histidine = ADP + protein N-phospho-L-histidine.</text>
        <dbReference type="EC" id="2.7.13.3"/>
    </reaction>
</comment>
<dbReference type="OrthoDB" id="227596at2"/>
<keyword evidence="3" id="KW-0597">Phosphoprotein</keyword>
<evidence type="ECO:0000256" key="3">
    <source>
        <dbReference type="ARBA" id="ARBA00022553"/>
    </source>
</evidence>
<protein>
    <recommendedName>
        <fullName evidence="2">histidine kinase</fullName>
        <ecNumber evidence="2">2.7.13.3</ecNumber>
    </recommendedName>
</protein>
<accession>A0A1H2MGV1</accession>
<feature type="transmembrane region" description="Helical" evidence="9">
    <location>
        <begin position="109"/>
        <end position="129"/>
    </location>
</feature>
<evidence type="ECO:0000256" key="4">
    <source>
        <dbReference type="ARBA" id="ARBA00022679"/>
    </source>
</evidence>
<dbReference type="InterPro" id="IPR011712">
    <property type="entry name" value="Sig_transdc_His_kin_sub3_dim/P"/>
</dbReference>
<dbReference type="PANTHER" id="PTHR24421">
    <property type="entry name" value="NITRATE/NITRITE SENSOR PROTEIN NARX-RELATED"/>
    <property type="match status" value="1"/>
</dbReference>
<evidence type="ECO:0000256" key="1">
    <source>
        <dbReference type="ARBA" id="ARBA00000085"/>
    </source>
</evidence>
<feature type="transmembrane region" description="Helical" evidence="9">
    <location>
        <begin position="40"/>
        <end position="62"/>
    </location>
</feature>
<dbReference type="AlphaFoldDB" id="A0A1H2MGV1"/>
<dbReference type="InterPro" id="IPR036890">
    <property type="entry name" value="HATPase_C_sf"/>
</dbReference>
<dbReference type="GO" id="GO:0046983">
    <property type="term" value="F:protein dimerization activity"/>
    <property type="evidence" value="ECO:0007669"/>
    <property type="project" value="InterPro"/>
</dbReference>
<dbReference type="CDD" id="cd16917">
    <property type="entry name" value="HATPase_UhpB-NarQ-NarX-like"/>
    <property type="match status" value="1"/>
</dbReference>
<feature type="transmembrane region" description="Helical" evidence="9">
    <location>
        <begin position="135"/>
        <end position="156"/>
    </location>
</feature>
<dbReference type="Gene3D" id="3.30.565.10">
    <property type="entry name" value="Histidine kinase-like ATPase, C-terminal domain"/>
    <property type="match status" value="1"/>
</dbReference>
<dbReference type="SUPFAM" id="SSF55874">
    <property type="entry name" value="ATPase domain of HSP90 chaperone/DNA topoisomerase II/histidine kinase"/>
    <property type="match status" value="1"/>
</dbReference>
<evidence type="ECO:0000259" key="10">
    <source>
        <dbReference type="Pfam" id="PF02518"/>
    </source>
</evidence>
<dbReference type="PANTHER" id="PTHR24421:SF10">
    <property type="entry name" value="NITRATE_NITRITE SENSOR PROTEIN NARQ"/>
    <property type="match status" value="1"/>
</dbReference>
<evidence type="ECO:0000256" key="8">
    <source>
        <dbReference type="ARBA" id="ARBA00023012"/>
    </source>
</evidence>
<feature type="transmembrane region" description="Helical" evidence="9">
    <location>
        <begin position="68"/>
        <end position="88"/>
    </location>
</feature>
<proteinExistence type="predicted"/>
<evidence type="ECO:0000259" key="11">
    <source>
        <dbReference type="Pfam" id="PF07730"/>
    </source>
</evidence>
<keyword evidence="9" id="KW-1133">Transmembrane helix</keyword>
<sequence length="394" mass="40699">MTVESLRGGEFARVFITIGWVCTAVVGVVTAAVGLPSGRAAATSVVVLTVVGLVSWSATLWTTEEPGWILPCLAVTGVCGAGLDAIHSSGPGYVLCYMAVAAIGLRRRGLAAGLVAGLVGAGLVAAEASVSPEPVSAAVGSGIGVAFVFVATRFAGANRDAALRVQALHAQERATRVAQNEAAVLAERARLARELHDVLAHTLSGLAIQLEAARMLAEHVHADPRLIDHLATSHQLTRDGLVNARRAVVTLRDDTPYGVRQLPSLIELTRRTTHLAITAEESGLPVDLPAELDLVVYRTVQESLTNAAKHAGPDATVDVLLRWTAQVLTVEVRDDGGTVAAPAPEGGHGLAGLRERAGLCGGALQAGPCAGGWRVELTLPLPALRPTSGQAARP</sequence>
<reference evidence="13" key="1">
    <citation type="submission" date="2016-10" db="EMBL/GenBank/DDBJ databases">
        <authorList>
            <person name="Varghese N."/>
            <person name="Submissions S."/>
        </authorList>
    </citation>
    <scope>NUCLEOTIDE SEQUENCE [LARGE SCALE GENOMIC DNA]</scope>
    <source>
        <strain evidence="13">DSM 21743</strain>
    </source>
</reference>
<evidence type="ECO:0000256" key="6">
    <source>
        <dbReference type="ARBA" id="ARBA00022777"/>
    </source>
</evidence>
<dbReference type="InterPro" id="IPR003594">
    <property type="entry name" value="HATPase_dom"/>
</dbReference>
<dbReference type="Pfam" id="PF02518">
    <property type="entry name" value="HATPase_c"/>
    <property type="match status" value="1"/>
</dbReference>
<organism evidence="12 13">
    <name type="scientific">Microlunatus sagamiharensis</name>
    <dbReference type="NCBI Taxonomy" id="546874"/>
    <lineage>
        <taxon>Bacteria</taxon>
        <taxon>Bacillati</taxon>
        <taxon>Actinomycetota</taxon>
        <taxon>Actinomycetes</taxon>
        <taxon>Propionibacteriales</taxon>
        <taxon>Propionibacteriaceae</taxon>
        <taxon>Microlunatus</taxon>
    </lineage>
</organism>